<feature type="short sequence motif" description="DGA/G" evidence="4">
    <location>
        <begin position="207"/>
        <end position="209"/>
    </location>
</feature>
<feature type="active site" description="Proton acceptor" evidence="4">
    <location>
        <position position="207"/>
    </location>
</feature>
<dbReference type="Proteomes" id="UP000219281">
    <property type="component" value="Unassembled WGS sequence"/>
</dbReference>
<dbReference type="PANTHER" id="PTHR14226:SF29">
    <property type="entry name" value="NEUROPATHY TARGET ESTERASE SWS"/>
    <property type="match status" value="1"/>
</dbReference>
<dbReference type="EMBL" id="OCMT01000002">
    <property type="protein sequence ID" value="SOD14729.1"/>
    <property type="molecule type" value="Genomic_DNA"/>
</dbReference>
<feature type="short sequence motif" description="GXGXXG" evidence="4">
    <location>
        <begin position="29"/>
        <end position="34"/>
    </location>
</feature>
<dbReference type="GO" id="GO:0016787">
    <property type="term" value="F:hydrolase activity"/>
    <property type="evidence" value="ECO:0007669"/>
    <property type="project" value="UniProtKB-UniRule"/>
</dbReference>
<dbReference type="AlphaFoldDB" id="A0A285ZYL3"/>
<reference evidence="7" key="1">
    <citation type="submission" date="2017-09" db="EMBL/GenBank/DDBJ databases">
        <authorList>
            <person name="Varghese N."/>
            <person name="Submissions S."/>
        </authorList>
    </citation>
    <scope>NUCLEOTIDE SEQUENCE [LARGE SCALE GENOMIC DNA]</scope>
    <source>
        <strain evidence="7">CGMCC 1.12803</strain>
    </source>
</reference>
<evidence type="ECO:0000259" key="5">
    <source>
        <dbReference type="PROSITE" id="PS51635"/>
    </source>
</evidence>
<accession>A0A285ZYL3</accession>
<evidence type="ECO:0000256" key="3">
    <source>
        <dbReference type="ARBA" id="ARBA00023098"/>
    </source>
</evidence>
<dbReference type="PROSITE" id="PS51635">
    <property type="entry name" value="PNPLA"/>
    <property type="match status" value="1"/>
</dbReference>
<dbReference type="Gene3D" id="3.40.1090.10">
    <property type="entry name" value="Cytosolic phospholipase A2 catalytic domain"/>
    <property type="match status" value="2"/>
</dbReference>
<dbReference type="OrthoDB" id="9770965at2"/>
<keyword evidence="2 4" id="KW-0442">Lipid degradation</keyword>
<proteinExistence type="predicted"/>
<dbReference type="RefSeq" id="WP_097130932.1">
    <property type="nucleotide sequence ID" value="NZ_OCMT01000002.1"/>
</dbReference>
<dbReference type="CDD" id="cd07205">
    <property type="entry name" value="Pat_PNPLA6_PNPLA7_NTE1_like"/>
    <property type="match status" value="1"/>
</dbReference>
<feature type="domain" description="PNPLA" evidence="5">
    <location>
        <begin position="25"/>
        <end position="220"/>
    </location>
</feature>
<evidence type="ECO:0000256" key="2">
    <source>
        <dbReference type="ARBA" id="ARBA00022963"/>
    </source>
</evidence>
<sequence length="771" mass="87340">MLRKSLFVISLIFIAFQLRAQKVGVVFSGGGAKGLAHIGTLKALEENNIPIDYITGTSMGAIVGAMYAAGYSPAQIEKIALSSEFQNWVSGRYQSDYSFYFQKSTPNPSIVTAKMAIDTSLRLSFRPNLVNDIPLNFALLELFSQASAAAKDNFDNLLVPFRCMASDILSQQSITVSKGSLTEAVRASMTVPLIYRPIKLDEKFVFDGGIYNNFPADVMKTEFKPDFIIGANVSSKTFNEYPKDDDRLLNRFLVYMFLAKSDSTLVGENGIYIEPNLADYSATNFLPVAELIKHGYDATIADMEKIKARINRRVSTKELTNKRNTFNNKKAELIFNSVSVTGVNSQQRKYVERLFKSNNETFDLSDIKRGYYKLVADEVFEAIYPKISYDALTDSYNFQIVAQPKKSIKIDFGGNISTRPISNVFLGVQYNYLNRRAYTFASNFYSGRFYESVQLGGRIDFPSKLPLFLSAELTYNHWNYYNTSKIFVENPSPTYIDQSDRKIDFKFGMPLNRNARIILSSSFINNGDKYSPTGTFIVGDLLDRTVFNGFRASLSFEKNSLNRKQYASSGQNILLSVNYTTGRENYTPGNIQVNNLGPQMAPELSRNLRQWLHAKFSYENYFLKTKGYTLGYLAEIVASNQPLYNNYYATLIASPAFYPIQDSRSIFLENFRAFNYAAGGIKNIFNIQRKLDLRVEGYVFLPYQEFKKIGLQGVGFEKTLSTWRYAGTAGLVYQSPVGPISLSYNLYDEARRRHGVLLHIGYLIYNKRSLE</sequence>
<evidence type="ECO:0000256" key="1">
    <source>
        <dbReference type="ARBA" id="ARBA00022801"/>
    </source>
</evidence>
<keyword evidence="1 4" id="KW-0378">Hydrolase</keyword>
<dbReference type="GO" id="GO:0016042">
    <property type="term" value="P:lipid catabolic process"/>
    <property type="evidence" value="ECO:0007669"/>
    <property type="project" value="UniProtKB-UniRule"/>
</dbReference>
<keyword evidence="3 4" id="KW-0443">Lipid metabolism</keyword>
<keyword evidence="7" id="KW-1185">Reference proteome</keyword>
<dbReference type="SUPFAM" id="SSF52151">
    <property type="entry name" value="FabD/lysophospholipase-like"/>
    <property type="match status" value="1"/>
</dbReference>
<dbReference type="InterPro" id="IPR050301">
    <property type="entry name" value="NTE"/>
</dbReference>
<evidence type="ECO:0000313" key="7">
    <source>
        <dbReference type="Proteomes" id="UP000219281"/>
    </source>
</evidence>
<evidence type="ECO:0000313" key="6">
    <source>
        <dbReference type="EMBL" id="SOD14729.1"/>
    </source>
</evidence>
<dbReference type="InterPro" id="IPR002641">
    <property type="entry name" value="PNPLA_dom"/>
</dbReference>
<name>A0A285ZYL3_9SPHI</name>
<protein>
    <submittedName>
        <fullName evidence="6">NTE family protein</fullName>
    </submittedName>
</protein>
<feature type="short sequence motif" description="GXSXG" evidence="4">
    <location>
        <begin position="56"/>
        <end position="60"/>
    </location>
</feature>
<evidence type="ECO:0000256" key="4">
    <source>
        <dbReference type="PROSITE-ProRule" id="PRU01161"/>
    </source>
</evidence>
<gene>
    <name evidence="6" type="ORF">SAMN06297358_1722</name>
</gene>
<feature type="active site" description="Nucleophile" evidence="4">
    <location>
        <position position="58"/>
    </location>
</feature>
<organism evidence="6 7">
    <name type="scientific">Pedobacter xixiisoli</name>
    <dbReference type="NCBI Taxonomy" id="1476464"/>
    <lineage>
        <taxon>Bacteria</taxon>
        <taxon>Pseudomonadati</taxon>
        <taxon>Bacteroidota</taxon>
        <taxon>Sphingobacteriia</taxon>
        <taxon>Sphingobacteriales</taxon>
        <taxon>Sphingobacteriaceae</taxon>
        <taxon>Pedobacter</taxon>
    </lineage>
</organism>
<dbReference type="InterPro" id="IPR016035">
    <property type="entry name" value="Acyl_Trfase/lysoPLipase"/>
</dbReference>
<dbReference type="PANTHER" id="PTHR14226">
    <property type="entry name" value="NEUROPATHY TARGET ESTERASE/SWISS CHEESE D.MELANOGASTER"/>
    <property type="match status" value="1"/>
</dbReference>
<dbReference type="Pfam" id="PF01734">
    <property type="entry name" value="Patatin"/>
    <property type="match status" value="1"/>
</dbReference>